<sequence>MAPLPTFDFNVMTDPRPKDTTLPAFMVSTSRGFLPRTDPIVHLPTEFAPLESLLTRMPIVTASGSPGLLATGALGAAVRDELPDLSNAIEKYRADLPLMNALYRDYSFLASAYLLEPCHLRFMRGEPYGLGRQVLPAAISLPIVKVAEIAGFKPFMEYAGSYALYNYRLEDPKAGLDYDNLRLIRAFEKGLDPTSSEAGFVLVHIAMVKNSPKLVRGTVDSLNACLAKDREAFNEAFREVVAALTEINEVMNIMWNKSKPGSYTSFRTFIFGIQNQSMFPKGVVYEGVRDEPMEFRGESGANDSMIPLCDNLLQITMPETPLTDILKDFRAYRPGNHRDFLVAVRDCAESASLKKFALADPSSAALYLFALDQVRDFRWRHWCFTREYILKRTAHPTATGGSPIVTWLPNQLQAVLAQMNEAAGYCKGVTGVQDVMDVADAQAGSLRKEVAKYCGERVNDSSNRPSVAALFFLRPSLQKPPNSHGHSKCSTALMLLKINKTDNSKLQTHSHLNLITSDSLQILLTPIPLTHTVRATMASKAKEKEMKQSAGERRKGESALSDFADFVQKQQALRQPPGTAPASASKKPAEIEEHDELSILDTLNLADSAPRVHLRALLLSAPEDEESTTALIGYVKGRLVEGHGEALFDLGLEDNGDSMEFTKDEWGKAVLRVEGACEAVRVDYKVLMTRNVGEEGEEVEVGPGALKEKGCCGKLVLRKRPESVDDVIETRIAVVGNVDAGKSTMLGVLVKGGLDDGRGKARVNLFRHKHEIESGRTSSVGMEIMGFDSKGEVVTSNVAGRKLTWEEIGRRSAKVISFTDLAGHERYLRTTVFGLLSSEPNYCLLMVAANNGLIGMSKEHLGIALALNVPVMVVITKIDICPPQILEQTITQVTKILKSPGARKIPIFVKNREECVNTATQFVSRRICPIFQVSNVTGTNLDLVRTFLNILPHHGNYNADAALEFHINDTFSVPFVGTVVSGVIKSGVVHTGDTILIGPDSLGQFTTTKVRSIERKRIQVPGAAAGQSASLALRNVRRKDVRKGMVVLHKPENPALNPKVYREFIAEVLILSHATTIKTKYQAMLHVGPVSQTCAIIDIDRSYIRTGDRAQVAFRFVQRPEYLAVGDRILFREGRTKGLGIVKSLGYDPTKPLNPNAEPGTREV</sequence>
<keyword evidence="6" id="KW-0342">GTP-binding</keyword>
<gene>
    <name evidence="10 12" type="ORF">BDZ99DRAFT_432192</name>
</gene>
<reference evidence="10 12" key="1">
    <citation type="journal article" date="2020" name="Stud. Mycol.">
        <title>101 Dothideomycetes genomes: a test case for predicting lifestyles and emergence of pathogens.</title>
        <authorList>
            <person name="Haridas S."/>
            <person name="Albert R."/>
            <person name="Binder M."/>
            <person name="Bloem J."/>
            <person name="Labutti K."/>
            <person name="Salamov A."/>
            <person name="Andreopoulos B."/>
            <person name="Baker S."/>
            <person name="Barry K."/>
            <person name="Bills G."/>
            <person name="Bluhm B."/>
            <person name="Cannon C."/>
            <person name="Castanera R."/>
            <person name="Culley D."/>
            <person name="Daum C."/>
            <person name="Ezra D."/>
            <person name="Gonzalez J."/>
            <person name="Henrissat B."/>
            <person name="Kuo A."/>
            <person name="Liang C."/>
            <person name="Lipzen A."/>
            <person name="Lutzoni F."/>
            <person name="Magnuson J."/>
            <person name="Mondo S."/>
            <person name="Nolan M."/>
            <person name="Ohm R."/>
            <person name="Pangilinan J."/>
            <person name="Park H.-J."/>
            <person name="Ramirez L."/>
            <person name="Alfaro M."/>
            <person name="Sun H."/>
            <person name="Tritt A."/>
            <person name="Yoshinaga Y."/>
            <person name="Zwiers L.-H."/>
            <person name="Turgeon B."/>
            <person name="Goodwin S."/>
            <person name="Spatafora J."/>
            <person name="Crous P."/>
            <person name="Grigoriev I."/>
        </authorList>
    </citation>
    <scope>NUCLEOTIDE SEQUENCE</scope>
    <source>
        <strain evidence="10 12">CBS 304.34</strain>
    </source>
</reference>
<dbReference type="InterPro" id="IPR000898">
    <property type="entry name" value="Indolamine_dOase"/>
</dbReference>
<dbReference type="InterPro" id="IPR009001">
    <property type="entry name" value="Transl_elong_EF1A/Init_IF2_C"/>
</dbReference>
<dbReference type="SUPFAM" id="SSF50465">
    <property type="entry name" value="EF-Tu/eEF-1alpha/eIF2-gamma C-terminal domain"/>
    <property type="match status" value="1"/>
</dbReference>
<dbReference type="Pfam" id="PF03144">
    <property type="entry name" value="GTP_EFTU_D2"/>
    <property type="match status" value="1"/>
</dbReference>
<dbReference type="GO" id="GO:0003746">
    <property type="term" value="F:translation elongation factor activity"/>
    <property type="evidence" value="ECO:0007669"/>
    <property type="project" value="TreeGrafter"/>
</dbReference>
<dbReference type="InterPro" id="IPR009000">
    <property type="entry name" value="Transl_B-barrel_sf"/>
</dbReference>
<keyword evidence="5 7" id="KW-0408">Iron</keyword>
<evidence type="ECO:0000313" key="10">
    <source>
        <dbReference type="EMBL" id="KAF2817977.1"/>
    </source>
</evidence>
<dbReference type="InterPro" id="IPR004161">
    <property type="entry name" value="EFTu-like_2"/>
</dbReference>
<dbReference type="FunFam" id="2.40.30.10:FF:000014">
    <property type="entry name" value="Probable GTP-binding protein 1"/>
    <property type="match status" value="1"/>
</dbReference>
<reference evidence="12" key="3">
    <citation type="submission" date="2025-04" db="UniProtKB">
        <authorList>
            <consortium name="RefSeq"/>
        </authorList>
    </citation>
    <scope>IDENTIFICATION</scope>
    <source>
        <strain evidence="12">CBS 304.34</strain>
    </source>
</reference>
<comment type="similarity">
    <text evidence="2">Belongs to the TRAFAC class translation factor GTPase superfamily. Classic translation factor GTPase family. EF-Tu/EF-1A subfamily.</text>
</comment>
<dbReference type="InterPro" id="IPR037217">
    <property type="entry name" value="Trp/Indoleamine_2_3_dOase-like"/>
</dbReference>
<dbReference type="SUPFAM" id="SSF50447">
    <property type="entry name" value="Translation proteins"/>
    <property type="match status" value="1"/>
</dbReference>
<dbReference type="CDD" id="cd03708">
    <property type="entry name" value="GTPBP_III"/>
    <property type="match status" value="1"/>
</dbReference>
<dbReference type="GO" id="GO:0019441">
    <property type="term" value="P:L-tryptophan catabolic process to kynurenine"/>
    <property type="evidence" value="ECO:0007669"/>
    <property type="project" value="InterPro"/>
</dbReference>
<dbReference type="GO" id="GO:0003924">
    <property type="term" value="F:GTPase activity"/>
    <property type="evidence" value="ECO:0007669"/>
    <property type="project" value="InterPro"/>
</dbReference>
<dbReference type="GO" id="GO:0005525">
    <property type="term" value="F:GTP binding"/>
    <property type="evidence" value="ECO:0007669"/>
    <property type="project" value="UniProtKB-KW"/>
</dbReference>
<dbReference type="RefSeq" id="XP_033584941.1">
    <property type="nucleotide sequence ID" value="XM_033717321.1"/>
</dbReference>
<feature type="binding site" description="proximal binding residue" evidence="7">
    <location>
        <position position="381"/>
    </location>
    <ligand>
        <name>heme b</name>
        <dbReference type="ChEBI" id="CHEBI:60344"/>
    </ligand>
    <ligandPart>
        <name>Fe</name>
        <dbReference type="ChEBI" id="CHEBI:18248"/>
    </ligandPart>
</feature>
<organism evidence="10">
    <name type="scientific">Mytilinidion resinicola</name>
    <dbReference type="NCBI Taxonomy" id="574789"/>
    <lineage>
        <taxon>Eukaryota</taxon>
        <taxon>Fungi</taxon>
        <taxon>Dikarya</taxon>
        <taxon>Ascomycota</taxon>
        <taxon>Pezizomycotina</taxon>
        <taxon>Dothideomycetes</taxon>
        <taxon>Pleosporomycetidae</taxon>
        <taxon>Mytilinidiales</taxon>
        <taxon>Mytilinidiaceae</taxon>
        <taxon>Mytilinidion</taxon>
    </lineage>
</organism>
<proteinExistence type="inferred from homology"/>
<protein>
    <recommendedName>
        <fullName evidence="9">Tr-type G domain-containing protein</fullName>
    </recommendedName>
</protein>
<evidence type="ECO:0000256" key="6">
    <source>
        <dbReference type="ARBA" id="ARBA00023134"/>
    </source>
</evidence>
<dbReference type="PROSITE" id="PS51722">
    <property type="entry name" value="G_TR_2"/>
    <property type="match status" value="1"/>
</dbReference>
<keyword evidence="4" id="KW-0547">Nucleotide-binding</keyword>
<dbReference type="FunFam" id="3.40.50.300:FF:000091">
    <property type="entry name" value="Probable GTP-binding protein 1"/>
    <property type="match status" value="1"/>
</dbReference>
<evidence type="ECO:0000256" key="5">
    <source>
        <dbReference type="ARBA" id="ARBA00023004"/>
    </source>
</evidence>
<feature type="domain" description="Tr-type G" evidence="9">
    <location>
        <begin position="727"/>
        <end position="957"/>
    </location>
</feature>
<dbReference type="GeneID" id="54458214"/>
<dbReference type="CDD" id="cd03694">
    <property type="entry name" value="GTPBP_II"/>
    <property type="match status" value="1"/>
</dbReference>
<dbReference type="SUPFAM" id="SSF140959">
    <property type="entry name" value="Indolic compounds 2,3-dioxygenase-like"/>
    <property type="match status" value="1"/>
</dbReference>
<evidence type="ECO:0000256" key="2">
    <source>
        <dbReference type="ARBA" id="ARBA00007249"/>
    </source>
</evidence>
<evidence type="ECO:0000256" key="3">
    <source>
        <dbReference type="ARBA" id="ARBA00022723"/>
    </source>
</evidence>
<keyword evidence="11" id="KW-1185">Reference proteome</keyword>
<dbReference type="PANTHER" id="PTHR43721">
    <property type="entry name" value="ELONGATION FACTOR TU-RELATED"/>
    <property type="match status" value="1"/>
</dbReference>
<comment type="similarity">
    <text evidence="1">Belongs to the indoleamine 2,3-dioxygenase family.</text>
</comment>
<dbReference type="GO" id="GO:0046872">
    <property type="term" value="F:metal ion binding"/>
    <property type="evidence" value="ECO:0007669"/>
    <property type="project" value="UniProtKB-KW"/>
</dbReference>
<evidence type="ECO:0000256" key="8">
    <source>
        <dbReference type="SAM" id="MobiDB-lite"/>
    </source>
</evidence>
<dbReference type="PANTHER" id="PTHR43721:SF9">
    <property type="entry name" value="GTP-BINDING PROTEIN 1"/>
    <property type="match status" value="1"/>
</dbReference>
<dbReference type="Pfam" id="PF00009">
    <property type="entry name" value="GTP_EFTU"/>
    <property type="match status" value="1"/>
</dbReference>
<keyword evidence="7" id="KW-0349">Heme</keyword>
<dbReference type="InterPro" id="IPR000795">
    <property type="entry name" value="T_Tr_GTP-bd_dom"/>
</dbReference>
<evidence type="ECO:0000256" key="7">
    <source>
        <dbReference type="PIRSR" id="PIRSR600898-1"/>
    </source>
</evidence>
<dbReference type="GO" id="GO:0020037">
    <property type="term" value="F:heme binding"/>
    <property type="evidence" value="ECO:0007669"/>
    <property type="project" value="InterPro"/>
</dbReference>
<dbReference type="GO" id="GO:0016702">
    <property type="term" value="F:oxidoreductase activity, acting on single donors with incorporation of molecular oxygen, incorporation of two atoms of oxygen"/>
    <property type="evidence" value="ECO:0007669"/>
    <property type="project" value="UniProtKB-ARBA"/>
</dbReference>
<dbReference type="InterPro" id="IPR035531">
    <property type="entry name" value="GTPBP1-like"/>
</dbReference>
<dbReference type="Gene3D" id="1.20.58.480">
    <property type="match status" value="1"/>
</dbReference>
<dbReference type="Proteomes" id="UP000504636">
    <property type="component" value="Unplaced"/>
</dbReference>
<name>A0A6A6ZCP7_9PEZI</name>
<dbReference type="AlphaFoldDB" id="A0A6A6ZCP7"/>
<evidence type="ECO:0000313" key="11">
    <source>
        <dbReference type="Proteomes" id="UP000504636"/>
    </source>
</evidence>
<dbReference type="SUPFAM" id="SSF52540">
    <property type="entry name" value="P-loop containing nucleoside triphosphate hydrolases"/>
    <property type="match status" value="1"/>
</dbReference>
<feature type="region of interest" description="Disordered" evidence="8">
    <location>
        <begin position="571"/>
        <end position="591"/>
    </location>
</feature>
<evidence type="ECO:0000256" key="1">
    <source>
        <dbReference type="ARBA" id="ARBA00007119"/>
    </source>
</evidence>
<keyword evidence="3 7" id="KW-0479">Metal-binding</keyword>
<dbReference type="EMBL" id="MU003692">
    <property type="protein sequence ID" value="KAF2817977.1"/>
    <property type="molecule type" value="Genomic_DNA"/>
</dbReference>
<reference evidence="12" key="2">
    <citation type="submission" date="2020-04" db="EMBL/GenBank/DDBJ databases">
        <authorList>
            <consortium name="NCBI Genome Project"/>
        </authorList>
    </citation>
    <scope>NUCLEOTIDE SEQUENCE</scope>
    <source>
        <strain evidence="12">CBS 304.34</strain>
    </source>
</reference>
<evidence type="ECO:0000313" key="12">
    <source>
        <dbReference type="RefSeq" id="XP_033584941.1"/>
    </source>
</evidence>
<dbReference type="FunFam" id="1.20.58.480:FF:000005">
    <property type="entry name" value="Indoleamine 2,3-dioxygenase family protein"/>
    <property type="match status" value="1"/>
</dbReference>
<evidence type="ECO:0000256" key="4">
    <source>
        <dbReference type="ARBA" id="ARBA00022741"/>
    </source>
</evidence>
<dbReference type="Gene3D" id="2.40.30.10">
    <property type="entry name" value="Translation factors"/>
    <property type="match status" value="1"/>
</dbReference>
<dbReference type="OrthoDB" id="248233at2759"/>
<dbReference type="InterPro" id="IPR050055">
    <property type="entry name" value="EF-Tu_GTPase"/>
</dbReference>
<dbReference type="CDD" id="cd04165">
    <property type="entry name" value="GTPBP1_like"/>
    <property type="match status" value="1"/>
</dbReference>
<dbReference type="InterPro" id="IPR027417">
    <property type="entry name" value="P-loop_NTPase"/>
</dbReference>
<evidence type="ECO:0000259" key="9">
    <source>
        <dbReference type="PROSITE" id="PS51722"/>
    </source>
</evidence>
<dbReference type="Gene3D" id="3.40.50.300">
    <property type="entry name" value="P-loop containing nucleotide triphosphate hydrolases"/>
    <property type="match status" value="1"/>
</dbReference>
<accession>A0A6A6ZCP7</accession>
<dbReference type="Pfam" id="PF01231">
    <property type="entry name" value="IDO"/>
    <property type="match status" value="1"/>
</dbReference>